<protein>
    <submittedName>
        <fullName evidence="1">Uncharacterized protein</fullName>
    </submittedName>
</protein>
<gene>
    <name evidence="1" type="ORF">BWK73_05980</name>
</gene>
<accession>A0A1Y1QWX0</accession>
<proteinExistence type="predicted"/>
<dbReference type="EMBL" id="MTEJ01000011">
    <property type="protein sequence ID" value="OQX15754.1"/>
    <property type="molecule type" value="Genomic_DNA"/>
</dbReference>
<evidence type="ECO:0000313" key="1">
    <source>
        <dbReference type="EMBL" id="OQX15754.1"/>
    </source>
</evidence>
<organism evidence="1 2">
    <name type="scientific">Thiothrix lacustris</name>
    <dbReference type="NCBI Taxonomy" id="525917"/>
    <lineage>
        <taxon>Bacteria</taxon>
        <taxon>Pseudomonadati</taxon>
        <taxon>Pseudomonadota</taxon>
        <taxon>Gammaproteobacteria</taxon>
        <taxon>Thiotrichales</taxon>
        <taxon>Thiotrichaceae</taxon>
        <taxon>Thiothrix</taxon>
    </lineage>
</organism>
<dbReference type="Proteomes" id="UP000192491">
    <property type="component" value="Unassembled WGS sequence"/>
</dbReference>
<dbReference type="AlphaFoldDB" id="A0A1Y1QWX0"/>
<reference evidence="1 2" key="1">
    <citation type="submission" date="2017-01" db="EMBL/GenBank/DDBJ databases">
        <title>Novel large sulfur bacteria in the metagenomes of groundwater-fed chemosynthetic microbial mats in the Lake Huron basin.</title>
        <authorList>
            <person name="Sharrar A.M."/>
            <person name="Flood B.E."/>
            <person name="Bailey J.V."/>
            <person name="Jones D.S."/>
            <person name="Biddanda B."/>
            <person name="Ruberg S.A."/>
            <person name="Marcus D.N."/>
            <person name="Dick G.J."/>
        </authorList>
    </citation>
    <scope>NUCLEOTIDE SEQUENCE [LARGE SCALE GENOMIC DNA]</scope>
    <source>
        <strain evidence="1">A8</strain>
    </source>
</reference>
<comment type="caution">
    <text evidence="1">The sequence shown here is derived from an EMBL/GenBank/DDBJ whole genome shotgun (WGS) entry which is preliminary data.</text>
</comment>
<name>A0A1Y1QWX0_9GAMM</name>
<evidence type="ECO:0000313" key="2">
    <source>
        <dbReference type="Proteomes" id="UP000192491"/>
    </source>
</evidence>
<sequence>MLKRDNLDSDVVAFDDEQLARMSQEIADLLVKHLPPRDGVVLSSDTVRLRSQTCVQIFGYCIKRKAIFSLKAVFSRPPPSHLNVKCRTYSDS</sequence>